<evidence type="ECO:0000256" key="1">
    <source>
        <dbReference type="ARBA" id="ARBA00009129"/>
    </source>
</evidence>
<proteinExistence type="inferred from homology"/>
<protein>
    <recommendedName>
        <fullName evidence="2">CsbD-like domain-containing protein</fullName>
    </recommendedName>
</protein>
<sequence>MALPMPLAAPVTSTTLPATSFGVGMKSLILMSPSQELVVAFDGANFSLFDMRLFGDLALPVGVLLLSCNRQRGSLSQHPKCHFAIAKEGCANALTAAPIADKVPTPTATSTVCTGSTIQRPFILVTVGACPMNEDQVKGKVKQVSGQIKESTGKLLGNRSLENKGKMQKVIGEFQECTGDIKEEIKKGG</sequence>
<name>A0A7U6M396_PSEPU</name>
<dbReference type="InterPro" id="IPR036629">
    <property type="entry name" value="YjbJ_sf"/>
</dbReference>
<accession>A0A7U6M396</accession>
<gene>
    <name evidence="3" type="ORF">PPTS312_31110</name>
</gene>
<evidence type="ECO:0000259" key="2">
    <source>
        <dbReference type="Pfam" id="PF05532"/>
    </source>
</evidence>
<dbReference type="Gene3D" id="1.10.1470.10">
    <property type="entry name" value="YjbJ"/>
    <property type="match status" value="1"/>
</dbReference>
<evidence type="ECO:0000313" key="3">
    <source>
        <dbReference type="EMBL" id="BBU45196.1"/>
    </source>
</evidence>
<evidence type="ECO:0000313" key="4">
    <source>
        <dbReference type="Proteomes" id="UP000464661"/>
    </source>
</evidence>
<organism evidence="3 4">
    <name type="scientific">Pseudomonas putida</name>
    <name type="common">Arthrobacter siderocapsulatus</name>
    <dbReference type="NCBI Taxonomy" id="303"/>
    <lineage>
        <taxon>Bacteria</taxon>
        <taxon>Pseudomonadati</taxon>
        <taxon>Pseudomonadota</taxon>
        <taxon>Gammaproteobacteria</taxon>
        <taxon>Pseudomonadales</taxon>
        <taxon>Pseudomonadaceae</taxon>
        <taxon>Pseudomonas</taxon>
    </lineage>
</organism>
<reference evidence="3 4" key="1">
    <citation type="submission" date="2020-01" db="EMBL/GenBank/DDBJ databases">
        <title>Complete Genome Sequence of Pseudomonas putida Strain TS312, Harboring the HdtS type N-acyl-homoserine Lactone Synthase, Isolated from a Paper Mill.</title>
        <authorList>
            <person name="Hosoe A."/>
            <person name="Suenaga T."/>
            <person name="Sugi T."/>
            <person name="Izumi T."/>
            <person name="Nagai N."/>
            <person name="Terada A."/>
        </authorList>
    </citation>
    <scope>NUCLEOTIDE SEQUENCE [LARGE SCALE GENOMIC DNA]</scope>
    <source>
        <strain evidence="3 4">TS312</strain>
    </source>
</reference>
<dbReference type="InterPro" id="IPR008462">
    <property type="entry name" value="CsbD"/>
</dbReference>
<dbReference type="Pfam" id="PF05532">
    <property type="entry name" value="CsbD"/>
    <property type="match status" value="1"/>
</dbReference>
<comment type="similarity">
    <text evidence="1">Belongs to the UPF0337 (CsbD) family.</text>
</comment>
<dbReference type="Proteomes" id="UP000464661">
    <property type="component" value="Chromosome"/>
</dbReference>
<dbReference type="AlphaFoldDB" id="A0A7U6M396"/>
<feature type="domain" description="CsbD-like" evidence="2">
    <location>
        <begin position="135"/>
        <end position="187"/>
    </location>
</feature>
<dbReference type="SUPFAM" id="SSF69047">
    <property type="entry name" value="Hypothetical protein YjbJ"/>
    <property type="match status" value="1"/>
</dbReference>
<dbReference type="EMBL" id="AP022324">
    <property type="protein sequence ID" value="BBU45196.1"/>
    <property type="molecule type" value="Genomic_DNA"/>
</dbReference>